<dbReference type="Pfam" id="PF01035">
    <property type="entry name" value="DNA_binding_1"/>
    <property type="match status" value="1"/>
</dbReference>
<feature type="domain" description="Methylated-DNA-[protein]-cysteine S-methyltransferase DNA binding" evidence="2">
    <location>
        <begin position="14"/>
        <end position="96"/>
    </location>
</feature>
<dbReference type="SUPFAM" id="SSF46767">
    <property type="entry name" value="Methylated DNA-protein cysteine methyltransferase, C-terminal domain"/>
    <property type="match status" value="1"/>
</dbReference>
<dbReference type="OrthoDB" id="2548197at2759"/>
<comment type="caution">
    <text evidence="3">The sequence shown here is derived from an EMBL/GenBank/DDBJ whole genome shotgun (WGS) entry which is preliminary data.</text>
</comment>
<dbReference type="InterPro" id="IPR014048">
    <property type="entry name" value="MethylDNA_cys_MeTrfase_DNA-bd"/>
</dbReference>
<protein>
    <recommendedName>
        <fullName evidence="2">Methylated-DNA-[protein]-cysteine S-methyltransferase DNA binding domain-containing protein</fullName>
    </recommendedName>
</protein>
<dbReference type="CDD" id="cd06445">
    <property type="entry name" value="ATase"/>
    <property type="match status" value="1"/>
</dbReference>
<organism evidence="3 4">
    <name type="scientific">Naganishia liquefaciens</name>
    <dbReference type="NCBI Taxonomy" id="104408"/>
    <lineage>
        <taxon>Eukaryota</taxon>
        <taxon>Fungi</taxon>
        <taxon>Dikarya</taxon>
        <taxon>Basidiomycota</taxon>
        <taxon>Agaricomycotina</taxon>
        <taxon>Tremellomycetes</taxon>
        <taxon>Filobasidiales</taxon>
        <taxon>Filobasidiaceae</taxon>
        <taxon>Naganishia</taxon>
    </lineage>
</organism>
<evidence type="ECO:0000313" key="4">
    <source>
        <dbReference type="Proteomes" id="UP000620104"/>
    </source>
</evidence>
<dbReference type="InterPro" id="IPR036388">
    <property type="entry name" value="WH-like_DNA-bd_sf"/>
</dbReference>
<gene>
    <name evidence="3" type="ORF">NliqN6_2562</name>
</gene>
<dbReference type="PANTHER" id="PTHR42942:SF1">
    <property type="entry name" value="ALKYLTRANSFERASE-LIKE PROTEIN 1"/>
    <property type="match status" value="1"/>
</dbReference>
<evidence type="ECO:0000256" key="1">
    <source>
        <dbReference type="ARBA" id="ARBA00022763"/>
    </source>
</evidence>
<proteinExistence type="predicted"/>
<sequence length="132" mass="14323">MAEQEESSANMALFLERVYAITHQIPSGHVTSYGHIAKLAGYPRHARHVGNAMKALPPNTSVPWQRVLGSTGYISPRSDSGLGAERQMQRLQEEGVEVMDVGGGGVGTRGGGRFRVDVKRFGWFPETIGEDA</sequence>
<dbReference type="GO" id="GO:0003824">
    <property type="term" value="F:catalytic activity"/>
    <property type="evidence" value="ECO:0007669"/>
    <property type="project" value="InterPro"/>
</dbReference>
<evidence type="ECO:0000259" key="2">
    <source>
        <dbReference type="Pfam" id="PF01035"/>
    </source>
</evidence>
<name>A0A8H3TT37_9TREE</name>
<dbReference type="PANTHER" id="PTHR42942">
    <property type="entry name" value="6-O-METHYLGUANINE DNA METHYLTRANSFERASE"/>
    <property type="match status" value="1"/>
</dbReference>
<dbReference type="Proteomes" id="UP000620104">
    <property type="component" value="Unassembled WGS sequence"/>
</dbReference>
<dbReference type="InterPro" id="IPR036217">
    <property type="entry name" value="MethylDNA_cys_MeTrfase_DNAb"/>
</dbReference>
<keyword evidence="1" id="KW-0227">DNA damage</keyword>
<accession>A0A8H3TT37</accession>
<dbReference type="GO" id="GO:0006281">
    <property type="term" value="P:DNA repair"/>
    <property type="evidence" value="ECO:0007669"/>
    <property type="project" value="InterPro"/>
</dbReference>
<evidence type="ECO:0000313" key="3">
    <source>
        <dbReference type="EMBL" id="GHJ86160.1"/>
    </source>
</evidence>
<dbReference type="AlphaFoldDB" id="A0A8H3TT37"/>
<dbReference type="InterPro" id="IPR052520">
    <property type="entry name" value="ATL_DNA_repair"/>
</dbReference>
<reference evidence="3" key="1">
    <citation type="submission" date="2020-07" db="EMBL/GenBank/DDBJ databases">
        <title>Draft Genome Sequence of a Deep-Sea Yeast, Naganishia (Cryptococcus) liquefaciens strain N6.</title>
        <authorList>
            <person name="Han Y.W."/>
            <person name="Kajitani R."/>
            <person name="Morimoto H."/>
            <person name="Parhat M."/>
            <person name="Tsubouchi H."/>
            <person name="Bakenova O."/>
            <person name="Ogata M."/>
            <person name="Argunhan B."/>
            <person name="Aoki R."/>
            <person name="Kajiwara S."/>
            <person name="Itoh T."/>
            <person name="Iwasaki H."/>
        </authorList>
    </citation>
    <scope>NUCLEOTIDE SEQUENCE</scope>
    <source>
        <strain evidence="3">N6</strain>
    </source>
</reference>
<keyword evidence="4" id="KW-1185">Reference proteome</keyword>
<dbReference type="EMBL" id="BLZA01000017">
    <property type="protein sequence ID" value="GHJ86160.1"/>
    <property type="molecule type" value="Genomic_DNA"/>
</dbReference>
<dbReference type="Gene3D" id="1.10.10.10">
    <property type="entry name" value="Winged helix-like DNA-binding domain superfamily/Winged helix DNA-binding domain"/>
    <property type="match status" value="1"/>
</dbReference>